<evidence type="ECO:0000256" key="11">
    <source>
        <dbReference type="ARBA" id="ARBA00047816"/>
    </source>
</evidence>
<evidence type="ECO:0000256" key="2">
    <source>
        <dbReference type="ARBA" id="ARBA00004418"/>
    </source>
</evidence>
<comment type="catalytic activity">
    <reaction evidence="11">
        <text>4 Fe(II)-[cytochrome c] + O2 + 8 H(+)(in) = 4 Fe(III)-[cytochrome c] + 2 H2O + 4 H(+)(out)</text>
        <dbReference type="Rhea" id="RHEA:11436"/>
        <dbReference type="Rhea" id="RHEA-COMP:10350"/>
        <dbReference type="Rhea" id="RHEA-COMP:14399"/>
        <dbReference type="ChEBI" id="CHEBI:15377"/>
        <dbReference type="ChEBI" id="CHEBI:15378"/>
        <dbReference type="ChEBI" id="CHEBI:15379"/>
        <dbReference type="ChEBI" id="CHEBI:29033"/>
        <dbReference type="ChEBI" id="CHEBI:29034"/>
        <dbReference type="EC" id="7.1.1.9"/>
    </reaction>
</comment>
<dbReference type="Pfam" id="PF00034">
    <property type="entry name" value="Cytochrom_C"/>
    <property type="match status" value="1"/>
</dbReference>
<evidence type="ECO:0000256" key="4">
    <source>
        <dbReference type="ARBA" id="ARBA00022448"/>
    </source>
</evidence>
<dbReference type="Gene3D" id="2.60.40.420">
    <property type="entry name" value="Cupredoxins - blue copper proteins"/>
    <property type="match status" value="1"/>
</dbReference>
<keyword evidence="9" id="KW-0186">Copper</keyword>
<keyword evidence="4" id="KW-0813">Transport</keyword>
<evidence type="ECO:0000256" key="6">
    <source>
        <dbReference type="ARBA" id="ARBA00022723"/>
    </source>
</evidence>
<keyword evidence="8 12" id="KW-0408">Iron</keyword>
<dbReference type="PROSITE" id="PS00078">
    <property type="entry name" value="COX2"/>
    <property type="match status" value="1"/>
</dbReference>
<evidence type="ECO:0000256" key="8">
    <source>
        <dbReference type="ARBA" id="ARBA00023004"/>
    </source>
</evidence>
<keyword evidence="13" id="KW-0812">Transmembrane</keyword>
<dbReference type="PROSITE" id="PS50857">
    <property type="entry name" value="COX2_CUA"/>
    <property type="match status" value="1"/>
</dbReference>
<dbReference type="EMBL" id="CP140152">
    <property type="protein sequence ID" value="WQH02286.1"/>
    <property type="molecule type" value="Genomic_DNA"/>
</dbReference>
<evidence type="ECO:0000256" key="1">
    <source>
        <dbReference type="ARBA" id="ARBA00004370"/>
    </source>
</evidence>
<protein>
    <submittedName>
        <fullName evidence="16">Cytochrome c oxidase subunit II</fullName>
    </submittedName>
</protein>
<evidence type="ECO:0000313" key="16">
    <source>
        <dbReference type="EMBL" id="WQH02286.1"/>
    </source>
</evidence>
<dbReference type="PANTHER" id="PTHR22888:SF9">
    <property type="entry name" value="CYTOCHROME C OXIDASE SUBUNIT 2"/>
    <property type="match status" value="1"/>
</dbReference>
<gene>
    <name evidence="16" type="ORF">SR858_14480</name>
</gene>
<comment type="similarity">
    <text evidence="3">Belongs to the cytochrome c oxidase subunit 2 family.</text>
</comment>
<feature type="domain" description="Cytochrome c" evidence="15">
    <location>
        <begin position="217"/>
        <end position="319"/>
    </location>
</feature>
<evidence type="ECO:0000256" key="13">
    <source>
        <dbReference type="SAM" id="Phobius"/>
    </source>
</evidence>
<name>A0ABZ0XRU7_9BURK</name>
<reference evidence="16 17" key="1">
    <citation type="submission" date="2023-11" db="EMBL/GenBank/DDBJ databases">
        <title>MicrobeMod: A computational toolkit for identifying prokaryotic methylation and restriction-modification with nanopore sequencing.</title>
        <authorList>
            <person name="Crits-Christoph A."/>
            <person name="Kang S.C."/>
            <person name="Lee H."/>
            <person name="Ostrov N."/>
        </authorList>
    </citation>
    <scope>NUCLEOTIDE SEQUENCE [LARGE SCALE GENOMIC DNA]</scope>
    <source>
        <strain evidence="16 17">ATCC 25935</strain>
    </source>
</reference>
<feature type="transmembrane region" description="Helical" evidence="13">
    <location>
        <begin position="56"/>
        <end position="79"/>
    </location>
</feature>
<evidence type="ECO:0000256" key="5">
    <source>
        <dbReference type="ARBA" id="ARBA00022617"/>
    </source>
</evidence>
<feature type="transmembrane region" description="Helical" evidence="13">
    <location>
        <begin position="25"/>
        <end position="44"/>
    </location>
</feature>
<dbReference type="SUPFAM" id="SSF46626">
    <property type="entry name" value="Cytochrome c"/>
    <property type="match status" value="1"/>
</dbReference>
<dbReference type="SUPFAM" id="SSF49503">
    <property type="entry name" value="Cupredoxins"/>
    <property type="match status" value="1"/>
</dbReference>
<keyword evidence="5 12" id="KW-0349">Heme</keyword>
<dbReference type="GeneID" id="43161637"/>
<evidence type="ECO:0000256" key="10">
    <source>
        <dbReference type="ARBA" id="ARBA00023136"/>
    </source>
</evidence>
<dbReference type="InterPro" id="IPR045187">
    <property type="entry name" value="CcO_II"/>
</dbReference>
<keyword evidence="10 13" id="KW-0472">Membrane</keyword>
<dbReference type="Proteomes" id="UP001326110">
    <property type="component" value="Chromosome"/>
</dbReference>
<dbReference type="CDD" id="cd04213">
    <property type="entry name" value="CuRO_CcO_Caa3_II"/>
    <property type="match status" value="1"/>
</dbReference>
<evidence type="ECO:0000256" key="3">
    <source>
        <dbReference type="ARBA" id="ARBA00007866"/>
    </source>
</evidence>
<keyword evidence="6 12" id="KW-0479">Metal-binding</keyword>
<sequence length="319" mass="34513">MSNFAQQSVLHPAGPDAAIITQLSWILFIGGTVLFVGVMVLCALSLRRGEKIRPMYWLLGGGVLLPLVLLSALLVFGTWRTVQLSQPSSQHAVKIAVIGHMWWWEIRYSHPDGREDIVLANEIRLPVGQPVYLGLSSADVIHSFWAPSLAGKVDMIPGRVHGMTLQADRAGVYRAQCAEYCGEQHARMALHIVAQPPDQFQAWLAAQARPASTAASAQVERGRRAFVEQRCSACHTVRGVDDPAVAVPTVQAAQINAPDLTHFGSRLYLGAGAQPNNRANLAAWIANPHVAKPGVRMPASTDMDPATLTALAAYLESLK</sequence>
<keyword evidence="13" id="KW-1133">Transmembrane helix</keyword>
<evidence type="ECO:0000259" key="14">
    <source>
        <dbReference type="PROSITE" id="PS50857"/>
    </source>
</evidence>
<organism evidence="16 17">
    <name type="scientific">Duganella zoogloeoides</name>
    <dbReference type="NCBI Taxonomy" id="75659"/>
    <lineage>
        <taxon>Bacteria</taxon>
        <taxon>Pseudomonadati</taxon>
        <taxon>Pseudomonadota</taxon>
        <taxon>Betaproteobacteria</taxon>
        <taxon>Burkholderiales</taxon>
        <taxon>Oxalobacteraceae</taxon>
        <taxon>Telluria group</taxon>
        <taxon>Duganella</taxon>
    </lineage>
</organism>
<accession>A0ABZ0XRU7</accession>
<dbReference type="InterPro" id="IPR008972">
    <property type="entry name" value="Cupredoxin"/>
</dbReference>
<dbReference type="InterPro" id="IPR009056">
    <property type="entry name" value="Cyt_c-like_dom"/>
</dbReference>
<evidence type="ECO:0000256" key="9">
    <source>
        <dbReference type="ARBA" id="ARBA00023008"/>
    </source>
</evidence>
<evidence type="ECO:0000256" key="7">
    <source>
        <dbReference type="ARBA" id="ARBA00022982"/>
    </source>
</evidence>
<dbReference type="InterPro" id="IPR036909">
    <property type="entry name" value="Cyt_c-like_dom_sf"/>
</dbReference>
<evidence type="ECO:0000259" key="15">
    <source>
        <dbReference type="PROSITE" id="PS51007"/>
    </source>
</evidence>
<evidence type="ECO:0000313" key="17">
    <source>
        <dbReference type="Proteomes" id="UP001326110"/>
    </source>
</evidence>
<keyword evidence="17" id="KW-1185">Reference proteome</keyword>
<dbReference type="Pfam" id="PF00116">
    <property type="entry name" value="COX2"/>
    <property type="match status" value="1"/>
</dbReference>
<dbReference type="PROSITE" id="PS51007">
    <property type="entry name" value="CYTC"/>
    <property type="match status" value="1"/>
</dbReference>
<dbReference type="InterPro" id="IPR001505">
    <property type="entry name" value="Copper_CuA"/>
</dbReference>
<dbReference type="InterPro" id="IPR034236">
    <property type="entry name" value="CuRO_CcO_Caa3_II"/>
</dbReference>
<evidence type="ECO:0000256" key="12">
    <source>
        <dbReference type="PROSITE-ProRule" id="PRU00433"/>
    </source>
</evidence>
<dbReference type="PANTHER" id="PTHR22888">
    <property type="entry name" value="CYTOCHROME C OXIDASE, SUBUNIT II"/>
    <property type="match status" value="1"/>
</dbReference>
<proteinExistence type="inferred from homology"/>
<feature type="domain" description="Cytochrome oxidase subunit II copper A binding" evidence="14">
    <location>
        <begin position="90"/>
        <end position="206"/>
    </location>
</feature>
<comment type="subcellular location">
    <subcellularLocation>
        <location evidence="1">Membrane</location>
    </subcellularLocation>
    <subcellularLocation>
        <location evidence="2">Periplasm</location>
    </subcellularLocation>
</comment>
<dbReference type="InterPro" id="IPR002429">
    <property type="entry name" value="CcO_II-like_C"/>
</dbReference>
<dbReference type="RefSeq" id="WP_019919712.1">
    <property type="nucleotide sequence ID" value="NZ_CP140152.1"/>
</dbReference>
<keyword evidence="7" id="KW-0249">Electron transport</keyword>